<protein>
    <submittedName>
        <fullName evidence="1">Uncharacterized protein</fullName>
    </submittedName>
</protein>
<evidence type="ECO:0000313" key="1">
    <source>
        <dbReference type="EMBL" id="TDP56391.1"/>
    </source>
</evidence>
<comment type="caution">
    <text evidence="1">The sequence shown here is derived from an EMBL/GenBank/DDBJ whole genome shotgun (WGS) entry which is preliminary data.</text>
</comment>
<gene>
    <name evidence="1" type="ORF">EV211_11513</name>
</gene>
<keyword evidence="2" id="KW-1185">Reference proteome</keyword>
<proteinExistence type="predicted"/>
<sequence>MRAILTPLGKKKQMSEIVARKQVIMKKDKITYECQERDSKKDLRRYRLYAQKMKNKKDLRK</sequence>
<name>A0A4R6Q2I1_9FIRM</name>
<organism evidence="1 2">
    <name type="scientific">Aminicella lysinilytica</name>
    <dbReference type="NCBI Taxonomy" id="433323"/>
    <lineage>
        <taxon>Bacteria</taxon>
        <taxon>Bacillati</taxon>
        <taxon>Bacillota</taxon>
        <taxon>Clostridia</taxon>
        <taxon>Peptostreptococcales</taxon>
        <taxon>Anaerovoracaceae</taxon>
        <taxon>Aminicella</taxon>
    </lineage>
</organism>
<reference evidence="1 2" key="1">
    <citation type="submission" date="2019-03" db="EMBL/GenBank/DDBJ databases">
        <title>Genomic Encyclopedia of Type Strains, Phase IV (KMG-IV): sequencing the most valuable type-strain genomes for metagenomic binning, comparative biology and taxonomic classification.</title>
        <authorList>
            <person name="Goeker M."/>
        </authorList>
    </citation>
    <scope>NUCLEOTIDE SEQUENCE [LARGE SCALE GENOMIC DNA]</scope>
    <source>
        <strain evidence="1 2">DSM 28287</strain>
    </source>
</reference>
<dbReference type="AlphaFoldDB" id="A0A4R6Q2I1"/>
<evidence type="ECO:0000313" key="2">
    <source>
        <dbReference type="Proteomes" id="UP000295500"/>
    </source>
</evidence>
<dbReference type="Proteomes" id="UP000295500">
    <property type="component" value="Unassembled WGS sequence"/>
</dbReference>
<accession>A0A4R6Q2I1</accession>
<dbReference type="EMBL" id="SNXO01000015">
    <property type="protein sequence ID" value="TDP56391.1"/>
    <property type="molecule type" value="Genomic_DNA"/>
</dbReference>